<feature type="domain" description="Pyridine nucleotide-disulphide oxidoreductase dimerisation" evidence="8">
    <location>
        <begin position="322"/>
        <end position="417"/>
    </location>
</feature>
<dbReference type="PANTHER" id="PTHR43429">
    <property type="entry name" value="PYRIDINE NUCLEOTIDE-DISULFIDE OXIDOREDUCTASE DOMAIN-CONTAINING"/>
    <property type="match status" value="1"/>
</dbReference>
<dbReference type="PRINTS" id="PR00368">
    <property type="entry name" value="FADPNR"/>
</dbReference>
<dbReference type="InterPro" id="IPR050260">
    <property type="entry name" value="FAD-bd_OxRdtase"/>
</dbReference>
<name>A0ABY7WTT6_9LACO</name>
<keyword evidence="4" id="KW-0274">FAD</keyword>
<comment type="similarity">
    <text evidence="2">Belongs to the class-III pyridine nucleotide-disulfide oxidoreductase family.</text>
</comment>
<dbReference type="SUPFAM" id="SSF51905">
    <property type="entry name" value="FAD/NAD(P)-binding domain"/>
    <property type="match status" value="1"/>
</dbReference>
<protein>
    <submittedName>
        <fullName evidence="10">FAD-dependent oxidoreductase</fullName>
    </submittedName>
</protein>
<proteinExistence type="inferred from homology"/>
<accession>A0ABY7WTT6</accession>
<organism evidence="10 11">
    <name type="scientific">Lacticaseibacillus pabuli</name>
    <dbReference type="NCBI Taxonomy" id="3025672"/>
    <lineage>
        <taxon>Bacteria</taxon>
        <taxon>Bacillati</taxon>
        <taxon>Bacillota</taxon>
        <taxon>Bacilli</taxon>
        <taxon>Lactobacillales</taxon>
        <taxon>Lactobacillaceae</taxon>
        <taxon>Lacticaseibacillus</taxon>
    </lineage>
</organism>
<gene>
    <name evidence="10" type="ORF">PQ472_04845</name>
</gene>
<sequence>MHVIVIGGSISGAESVRALVDNPEVTSIDWFEAGDLALVQGWGANAAMHLSALAQQGVTVHNQTTVTQLNPATHSLTATTGASSQDYSYDKLILSTGSAAIELPLPGAKLDGVMSIAHRSSIFTLKKQVQNPDIKNVVIVGAGYIGVMFAEPFNQAGKHVTVVDIADQPVATNLDSEFSSQIAANMTESGVTLALGEGVQEFIGQDGHVTAVRSEKGTYPADLVIVAVGNRANTAWLQGIVDLDSRGVVKTDAYMRTSDPDILAVGDATTVNYLPTDTELRISLASNAARGGRFAGRYLGAPTRKFPGVSGTSALEVFGKFFAATGLSTVTAGKSGAAVASSFVTAPLLMADAPATMNAEIQFKLIYDPTSRRVLGAQLLSDVNVTAYINVVALAIQAKMTVEDLEYADFFFQPSLAAPINVINEAELAAN</sequence>
<keyword evidence="5" id="KW-0560">Oxidoreductase</keyword>
<evidence type="ECO:0000256" key="1">
    <source>
        <dbReference type="ARBA" id="ARBA00001974"/>
    </source>
</evidence>
<evidence type="ECO:0000259" key="9">
    <source>
        <dbReference type="Pfam" id="PF07992"/>
    </source>
</evidence>
<evidence type="ECO:0000256" key="3">
    <source>
        <dbReference type="ARBA" id="ARBA00022630"/>
    </source>
</evidence>
<keyword evidence="6" id="KW-0558">Oxidation</keyword>
<dbReference type="Gene3D" id="3.50.50.60">
    <property type="entry name" value="FAD/NAD(P)-binding domain"/>
    <property type="match status" value="2"/>
</dbReference>
<dbReference type="Pfam" id="PF02852">
    <property type="entry name" value="Pyr_redox_dim"/>
    <property type="match status" value="1"/>
</dbReference>
<evidence type="ECO:0000256" key="5">
    <source>
        <dbReference type="ARBA" id="ARBA00023002"/>
    </source>
</evidence>
<evidence type="ECO:0000259" key="8">
    <source>
        <dbReference type="Pfam" id="PF02852"/>
    </source>
</evidence>
<reference evidence="10 11" key="1">
    <citation type="submission" date="2023-02" db="EMBL/GenBank/DDBJ databases">
        <title>Genome sequence of Lacticaseibacillus sp. KACC 23028.</title>
        <authorList>
            <person name="Kim S."/>
            <person name="Heo J."/>
            <person name="Kwon S.-W."/>
        </authorList>
    </citation>
    <scope>NUCLEOTIDE SEQUENCE [LARGE SCALE GENOMIC DNA]</scope>
    <source>
        <strain evidence="10 11">KACC 23028</strain>
    </source>
</reference>
<dbReference type="Proteomes" id="UP001220377">
    <property type="component" value="Chromosome"/>
</dbReference>
<dbReference type="SUPFAM" id="SSF55424">
    <property type="entry name" value="FAD/NAD-linked reductases, dimerisation (C-terminal) domain"/>
    <property type="match status" value="1"/>
</dbReference>
<dbReference type="InterPro" id="IPR016156">
    <property type="entry name" value="FAD/NAD-linked_Rdtase_dimer_sf"/>
</dbReference>
<evidence type="ECO:0000313" key="11">
    <source>
        <dbReference type="Proteomes" id="UP001220377"/>
    </source>
</evidence>
<dbReference type="EMBL" id="CP117884">
    <property type="protein sequence ID" value="WDF83565.1"/>
    <property type="molecule type" value="Genomic_DNA"/>
</dbReference>
<evidence type="ECO:0000256" key="4">
    <source>
        <dbReference type="ARBA" id="ARBA00022827"/>
    </source>
</evidence>
<comment type="cofactor">
    <cofactor evidence="1">
        <name>FAD</name>
        <dbReference type="ChEBI" id="CHEBI:57692"/>
    </cofactor>
</comment>
<evidence type="ECO:0000313" key="10">
    <source>
        <dbReference type="EMBL" id="WDF83565.1"/>
    </source>
</evidence>
<dbReference type="InterPro" id="IPR023753">
    <property type="entry name" value="FAD/NAD-binding_dom"/>
</dbReference>
<dbReference type="Pfam" id="PF07992">
    <property type="entry name" value="Pyr_redox_2"/>
    <property type="match status" value="1"/>
</dbReference>
<evidence type="ECO:0000256" key="6">
    <source>
        <dbReference type="ARBA" id="ARBA00023097"/>
    </source>
</evidence>
<dbReference type="InterPro" id="IPR004099">
    <property type="entry name" value="Pyr_nucl-diS_OxRdtase_dimer"/>
</dbReference>
<dbReference type="Gene3D" id="3.30.390.30">
    <property type="match status" value="1"/>
</dbReference>
<dbReference type="RefSeq" id="WP_274261796.1">
    <property type="nucleotide sequence ID" value="NZ_CP117884.1"/>
</dbReference>
<dbReference type="PANTHER" id="PTHR43429:SF1">
    <property type="entry name" value="NAD(P)H SULFUR OXIDOREDUCTASE (COA-DEPENDENT)"/>
    <property type="match status" value="1"/>
</dbReference>
<feature type="domain" description="FAD/NAD(P)-binding" evidence="9">
    <location>
        <begin position="1"/>
        <end position="292"/>
    </location>
</feature>
<keyword evidence="3" id="KW-0285">Flavoprotein</keyword>
<keyword evidence="11" id="KW-1185">Reference proteome</keyword>
<keyword evidence="7" id="KW-0676">Redox-active center</keyword>
<evidence type="ECO:0000256" key="2">
    <source>
        <dbReference type="ARBA" id="ARBA00009130"/>
    </source>
</evidence>
<dbReference type="InterPro" id="IPR036188">
    <property type="entry name" value="FAD/NAD-bd_sf"/>
</dbReference>
<evidence type="ECO:0000256" key="7">
    <source>
        <dbReference type="ARBA" id="ARBA00023284"/>
    </source>
</evidence>